<evidence type="ECO:0000313" key="1">
    <source>
        <dbReference type="EMBL" id="AWK88832.1"/>
    </source>
</evidence>
<gene>
    <name evidence="1" type="ORF">DEW08_22435</name>
</gene>
<organism evidence="1 2">
    <name type="scientific">Azospirillum thermophilum</name>
    <dbReference type="NCBI Taxonomy" id="2202148"/>
    <lineage>
        <taxon>Bacteria</taxon>
        <taxon>Pseudomonadati</taxon>
        <taxon>Pseudomonadota</taxon>
        <taxon>Alphaproteobacteria</taxon>
        <taxon>Rhodospirillales</taxon>
        <taxon>Azospirillaceae</taxon>
        <taxon>Azospirillum</taxon>
    </lineage>
</organism>
<reference evidence="2" key="1">
    <citation type="submission" date="2018-05" db="EMBL/GenBank/DDBJ databases">
        <title>Azospirillum thermophila sp. nov., a novel isolated from hot spring.</title>
        <authorList>
            <person name="Zhao Z."/>
        </authorList>
    </citation>
    <scope>NUCLEOTIDE SEQUENCE [LARGE SCALE GENOMIC DNA]</scope>
    <source>
        <strain evidence="2">CFH 70021</strain>
        <plasmid evidence="2">unnamed1</plasmid>
    </source>
</reference>
<proteinExistence type="predicted"/>
<dbReference type="OrthoDB" id="9801741at2"/>
<protein>
    <submittedName>
        <fullName evidence="1">Uncharacterized protein</fullName>
    </submittedName>
</protein>
<sequence length="119" mass="14103">MPLKTIRLELARTADHPDGSAEHGYEFTAPLTEDGQFDPVEWRLHEQDCTVHRFWRGEDDQTGRLVQRGSVWLFDYEEDDTDDDEPIFRFDRHRFVPGDYVAVTEHDGVQRPFRVAWVR</sequence>
<accession>A0A2S2CWE9</accession>
<keyword evidence="1" id="KW-0614">Plasmid</keyword>
<evidence type="ECO:0000313" key="2">
    <source>
        <dbReference type="Proteomes" id="UP000245629"/>
    </source>
</evidence>
<geneLocation type="plasmid" evidence="1 2">
    <name>unnamed1</name>
</geneLocation>
<keyword evidence="2" id="KW-1185">Reference proteome</keyword>
<dbReference type="Proteomes" id="UP000245629">
    <property type="component" value="Plasmid unnamed1"/>
</dbReference>
<dbReference type="KEGG" id="azz:DEW08_22435"/>
<dbReference type="AlphaFoldDB" id="A0A2S2CWE9"/>
<name>A0A2S2CWE9_9PROT</name>
<dbReference type="RefSeq" id="WP_109331507.1">
    <property type="nucleotide sequence ID" value="NZ_CP029356.1"/>
</dbReference>
<dbReference type="EMBL" id="CP029356">
    <property type="protein sequence ID" value="AWK88832.1"/>
    <property type="molecule type" value="Genomic_DNA"/>
</dbReference>